<feature type="compositionally biased region" description="Low complexity" evidence="3">
    <location>
        <begin position="703"/>
        <end position="712"/>
    </location>
</feature>
<feature type="compositionally biased region" description="Polar residues" evidence="3">
    <location>
        <begin position="574"/>
        <end position="593"/>
    </location>
</feature>
<dbReference type="OrthoDB" id="39175at2759"/>
<dbReference type="PROSITE" id="PS00463">
    <property type="entry name" value="ZN2_CY6_FUNGAL_1"/>
    <property type="match status" value="1"/>
</dbReference>
<dbReference type="SUPFAM" id="SSF57701">
    <property type="entry name" value="Zn2/Cys6 DNA-binding domain"/>
    <property type="match status" value="1"/>
</dbReference>
<dbReference type="Pfam" id="PF04082">
    <property type="entry name" value="Fungal_trans"/>
    <property type="match status" value="1"/>
</dbReference>
<feature type="region of interest" description="Disordered" evidence="3">
    <location>
        <begin position="574"/>
        <end position="594"/>
    </location>
</feature>
<dbReference type="CDD" id="cd00067">
    <property type="entry name" value="GAL4"/>
    <property type="match status" value="1"/>
</dbReference>
<dbReference type="PANTHER" id="PTHR47431:SF1">
    <property type="entry name" value="ZN(II)2CYS6 TRANSCRIPTION FACTOR (EUROFUNG)"/>
    <property type="match status" value="1"/>
</dbReference>
<evidence type="ECO:0000256" key="3">
    <source>
        <dbReference type="SAM" id="MobiDB-lite"/>
    </source>
</evidence>
<accession>A0A0J0XXG6</accession>
<feature type="domain" description="Zn(2)-C6 fungal-type" evidence="5">
    <location>
        <begin position="25"/>
        <end position="55"/>
    </location>
</feature>
<dbReference type="GeneID" id="28982565"/>
<dbReference type="InterPro" id="IPR007219">
    <property type="entry name" value="XnlR_reg_dom"/>
</dbReference>
<feature type="region of interest" description="Disordered" evidence="3">
    <location>
        <begin position="684"/>
        <end position="737"/>
    </location>
</feature>
<organism evidence="6 7">
    <name type="scientific">Cutaneotrichosporon oleaginosum</name>
    <dbReference type="NCBI Taxonomy" id="879819"/>
    <lineage>
        <taxon>Eukaryota</taxon>
        <taxon>Fungi</taxon>
        <taxon>Dikarya</taxon>
        <taxon>Basidiomycota</taxon>
        <taxon>Agaricomycotina</taxon>
        <taxon>Tremellomycetes</taxon>
        <taxon>Trichosporonales</taxon>
        <taxon>Trichosporonaceae</taxon>
        <taxon>Cutaneotrichosporon</taxon>
    </lineage>
</organism>
<dbReference type="Proteomes" id="UP000053611">
    <property type="component" value="Unassembled WGS sequence"/>
</dbReference>
<feature type="region of interest" description="Disordered" evidence="3">
    <location>
        <begin position="436"/>
        <end position="486"/>
    </location>
</feature>
<keyword evidence="7" id="KW-1185">Reference proteome</keyword>
<protein>
    <recommendedName>
        <fullName evidence="5">Zn(2)-C6 fungal-type domain-containing protein</fullName>
    </recommendedName>
</protein>
<dbReference type="SMART" id="SM00066">
    <property type="entry name" value="GAL4"/>
    <property type="match status" value="1"/>
</dbReference>
<name>A0A0J0XXG6_9TREE</name>
<dbReference type="RefSeq" id="XP_018282237.1">
    <property type="nucleotide sequence ID" value="XM_018421962.1"/>
</dbReference>
<feature type="compositionally biased region" description="Pro residues" evidence="3">
    <location>
        <begin position="691"/>
        <end position="702"/>
    </location>
</feature>
<keyword evidence="4" id="KW-0472">Membrane</keyword>
<feature type="compositionally biased region" description="Low complexity" evidence="3">
    <location>
        <begin position="522"/>
        <end position="533"/>
    </location>
</feature>
<feature type="region of interest" description="Disordered" evidence="3">
    <location>
        <begin position="163"/>
        <end position="184"/>
    </location>
</feature>
<feature type="transmembrane region" description="Helical" evidence="4">
    <location>
        <begin position="788"/>
        <end position="810"/>
    </location>
</feature>
<reference evidence="6 7" key="1">
    <citation type="submission" date="2015-03" db="EMBL/GenBank/DDBJ databases">
        <title>Genomics and transcriptomics of the oil-accumulating basidiomycete yeast T. oleaginosus allow insights into substrate utilization and the diverse evolutionary trajectories of mating systems in fungi.</title>
        <authorList>
            <consortium name="DOE Joint Genome Institute"/>
            <person name="Kourist R."/>
            <person name="Kracht O."/>
            <person name="Bracharz F."/>
            <person name="Lipzen A."/>
            <person name="Nolan M."/>
            <person name="Ohm R."/>
            <person name="Grigoriev I."/>
            <person name="Sun S."/>
            <person name="Heitman J."/>
            <person name="Bruck T."/>
            <person name="Nowrousian M."/>
        </authorList>
    </citation>
    <scope>NUCLEOTIDE SEQUENCE [LARGE SCALE GENOMIC DNA]</scope>
    <source>
        <strain evidence="6 7">IBC0246</strain>
    </source>
</reference>
<dbReference type="Pfam" id="PF00172">
    <property type="entry name" value="Zn_clus"/>
    <property type="match status" value="1"/>
</dbReference>
<dbReference type="PROSITE" id="PS50048">
    <property type="entry name" value="ZN2_CY6_FUNGAL_2"/>
    <property type="match status" value="1"/>
</dbReference>
<dbReference type="GO" id="GO:0003677">
    <property type="term" value="F:DNA binding"/>
    <property type="evidence" value="ECO:0007669"/>
    <property type="project" value="InterPro"/>
</dbReference>
<feature type="region of interest" description="Disordered" evidence="3">
    <location>
        <begin position="519"/>
        <end position="561"/>
    </location>
</feature>
<evidence type="ECO:0000259" key="5">
    <source>
        <dbReference type="PROSITE" id="PS50048"/>
    </source>
</evidence>
<evidence type="ECO:0000256" key="4">
    <source>
        <dbReference type="SAM" id="Phobius"/>
    </source>
</evidence>
<dbReference type="GO" id="GO:0008270">
    <property type="term" value="F:zinc ion binding"/>
    <property type="evidence" value="ECO:0007669"/>
    <property type="project" value="InterPro"/>
</dbReference>
<dbReference type="PANTHER" id="PTHR47431">
    <property type="entry name" value="ZN(II)2CYS6 TRANSCRIPTION FACTOR (EUROFUNG)-RELATED"/>
    <property type="match status" value="1"/>
</dbReference>
<dbReference type="Gene3D" id="4.10.240.10">
    <property type="entry name" value="Zn(2)-C6 fungal-type DNA-binding domain"/>
    <property type="match status" value="1"/>
</dbReference>
<proteinExistence type="predicted"/>
<evidence type="ECO:0000256" key="1">
    <source>
        <dbReference type="ARBA" id="ARBA00022723"/>
    </source>
</evidence>
<sequence>MDPNYSHTGKWPKDKDHVVGPVKAACLSCRQKKAKCDGLKPVCGQCQRKQLECIYIKSKRGGARKKRNPAAPSALSEFLKKLDSLMGVPQFDLRHAEPQPGDDPTNVVRTFSSREEVFRCYYNEVHPFLAVMPPRHYLVDVLPTLLPDSPFLLAAQTVMTLAPHPLDSNPRSPRSKRLRSSASAALGRKAMDAVQRTMATGPSIEAIQALTILAVWEWGSTNNASAAMELFGQGVQIAISMGMHDMDAGGTGFALEGIDWHRDMMRRTWWILYVYQLTSALVSGLQPPLGADDPSIKVDFPICSDKDRTWSTWINCIRQCFRVVNMINVLAMDGQQGDGGMKTWGTASEAPELTPEQREVKRRQMVAIDRQIMELMKQTEKMSVVEQVPGGEEDVVRNQQIATRFGLAVIHIHQHRMTAFPEVSLFSKRICGLKGTSEDEESEEESYMGTSTPQSVPPSTAFSQPSSTPALPTQQPMSSVPTMPGGWPMTDFGMGSLGYDNLSNADVLQVNQMMASLGTTGQQQQQQQQFSQQAYPTPVSQLQSNGNGTTNATNSPGDFQKSNAAINALNTSISSPGVSGVDTSPSYNQSPQMPNANAPVAPLNPDLANNWHYDLQNDSIMGDMWQPDSFPSYLPTPWFAQQGGAQTLFNAISPDTDPQHYPALDGSDNAGLHDLTQLNVRGSYQSNLPPAAAPAPPQPQPAAAPAAQAHPPSVNGSTLSSSSKKHKAWGVDENGDLAPTDDVKAAEALETFPPGISLARCATAAHTIVRLEVLHRSAALALDGSPKWIPFCSCGLVSGAYAFLLLVLAVQAENTFGTYSEARSEEVEALLTNVKIILGGLEAYGTMWEGIDMMAREVRAAVEAATQLPLEVQSQMSGRSSMSPSV</sequence>
<keyword evidence="1" id="KW-0479">Metal-binding</keyword>
<evidence type="ECO:0000313" key="7">
    <source>
        <dbReference type="Proteomes" id="UP000053611"/>
    </source>
</evidence>
<feature type="compositionally biased region" description="Polar residues" evidence="3">
    <location>
        <begin position="534"/>
        <end position="544"/>
    </location>
</feature>
<evidence type="ECO:0000256" key="2">
    <source>
        <dbReference type="ARBA" id="ARBA00023242"/>
    </source>
</evidence>
<keyword evidence="4" id="KW-0812">Transmembrane</keyword>
<gene>
    <name evidence="6" type="ORF">CC85DRAFT_282376</name>
</gene>
<dbReference type="GO" id="GO:0000981">
    <property type="term" value="F:DNA-binding transcription factor activity, RNA polymerase II-specific"/>
    <property type="evidence" value="ECO:0007669"/>
    <property type="project" value="InterPro"/>
</dbReference>
<feature type="compositionally biased region" description="Polar residues" evidence="3">
    <location>
        <begin position="448"/>
        <end position="481"/>
    </location>
</feature>
<dbReference type="GO" id="GO:0006351">
    <property type="term" value="P:DNA-templated transcription"/>
    <property type="evidence" value="ECO:0007669"/>
    <property type="project" value="InterPro"/>
</dbReference>
<dbReference type="EMBL" id="KQ087180">
    <property type="protein sequence ID" value="KLT45746.1"/>
    <property type="molecule type" value="Genomic_DNA"/>
</dbReference>
<dbReference type="InterPro" id="IPR001138">
    <property type="entry name" value="Zn2Cys6_DnaBD"/>
</dbReference>
<evidence type="ECO:0000313" key="6">
    <source>
        <dbReference type="EMBL" id="KLT45746.1"/>
    </source>
</evidence>
<dbReference type="AlphaFoldDB" id="A0A0J0XXG6"/>
<dbReference type="STRING" id="879819.A0A0J0XXG6"/>
<keyword evidence="2" id="KW-0539">Nucleus</keyword>
<keyword evidence="4" id="KW-1133">Transmembrane helix</keyword>
<dbReference type="InterPro" id="IPR036864">
    <property type="entry name" value="Zn2-C6_fun-type_DNA-bd_sf"/>
</dbReference>
<dbReference type="CDD" id="cd12148">
    <property type="entry name" value="fungal_TF_MHR"/>
    <property type="match status" value="1"/>
</dbReference>
<feature type="compositionally biased region" description="Low complexity" evidence="3">
    <location>
        <begin position="545"/>
        <end position="554"/>
    </location>
</feature>